<keyword evidence="10" id="KW-0408">Iron</keyword>
<keyword evidence="7" id="KW-0378">Hydrolase</keyword>
<evidence type="ECO:0000256" key="6">
    <source>
        <dbReference type="ARBA" id="ARBA00022763"/>
    </source>
</evidence>
<dbReference type="CDD" id="cd17970">
    <property type="entry name" value="DEAHc_FancJ"/>
    <property type="match status" value="1"/>
</dbReference>
<evidence type="ECO:0000256" key="7">
    <source>
        <dbReference type="ARBA" id="ARBA00022801"/>
    </source>
</evidence>
<feature type="domain" description="Helicase ATP-binding" evidence="20">
    <location>
        <begin position="7"/>
        <end position="282"/>
    </location>
</feature>
<dbReference type="PROSITE" id="PS51193">
    <property type="entry name" value="HELICASE_ATP_BIND_2"/>
    <property type="match status" value="1"/>
</dbReference>
<dbReference type="SMART" id="SM00487">
    <property type="entry name" value="DEXDc"/>
    <property type="match status" value="1"/>
</dbReference>
<evidence type="ECO:0000256" key="1">
    <source>
        <dbReference type="ARBA" id="ARBA00004123"/>
    </source>
</evidence>
<dbReference type="Pfam" id="PF23109">
    <property type="entry name" value="ARCH_RTEL1"/>
    <property type="match status" value="1"/>
</dbReference>
<evidence type="ECO:0000256" key="17">
    <source>
        <dbReference type="ARBA" id="ARBA00073810"/>
    </source>
</evidence>
<evidence type="ECO:0000256" key="15">
    <source>
        <dbReference type="ARBA" id="ARBA00023242"/>
    </source>
</evidence>
<keyword evidence="5" id="KW-0547">Nucleotide-binding</keyword>
<dbReference type="STRING" id="71139.A0A059BTJ8"/>
<accession>A0A059BTJ8</accession>
<evidence type="ECO:0000259" key="19">
    <source>
        <dbReference type="PROSITE" id="PS51192"/>
    </source>
</evidence>
<dbReference type="Pfam" id="PF13307">
    <property type="entry name" value="Helicase_C_2"/>
    <property type="match status" value="1"/>
</dbReference>
<evidence type="ECO:0000256" key="4">
    <source>
        <dbReference type="ARBA" id="ARBA00022723"/>
    </source>
</evidence>
<evidence type="ECO:0000256" key="18">
    <source>
        <dbReference type="SAM" id="MobiDB-lite"/>
    </source>
</evidence>
<feature type="compositionally biased region" description="Polar residues" evidence="18">
    <location>
        <begin position="888"/>
        <end position="905"/>
    </location>
</feature>
<dbReference type="FunFam" id="3.40.50.300:FF:001365">
    <property type="entry name" value="Regulator of telomere elongation helicase 1 homolog"/>
    <property type="match status" value="1"/>
</dbReference>
<dbReference type="SUPFAM" id="SSF52540">
    <property type="entry name" value="P-loop containing nucleoside triphosphate hydrolases"/>
    <property type="match status" value="1"/>
</dbReference>
<dbReference type="Gene3D" id="3.40.50.300">
    <property type="entry name" value="P-loop containing nucleotide triphosphate hydrolases"/>
    <property type="match status" value="2"/>
</dbReference>
<comment type="subcellular location">
    <subcellularLocation>
        <location evidence="1">Nucleus</location>
    </subcellularLocation>
</comment>
<feature type="domain" description="Helicase ATP-binding" evidence="19">
    <location>
        <begin position="29"/>
        <end position="275"/>
    </location>
</feature>
<dbReference type="OrthoDB" id="19182at2759"/>
<comment type="catalytic activity">
    <reaction evidence="16">
        <text>ATP + H2O = ADP + phosphate + H(+)</text>
        <dbReference type="Rhea" id="RHEA:13065"/>
        <dbReference type="ChEBI" id="CHEBI:15377"/>
        <dbReference type="ChEBI" id="CHEBI:15378"/>
        <dbReference type="ChEBI" id="CHEBI:30616"/>
        <dbReference type="ChEBI" id="CHEBI:43474"/>
        <dbReference type="ChEBI" id="CHEBI:456216"/>
    </reaction>
</comment>
<dbReference type="PROSITE" id="PS51192">
    <property type="entry name" value="HELICASE_ATP_BIND_1"/>
    <property type="match status" value="1"/>
</dbReference>
<dbReference type="GO" id="GO:0016818">
    <property type="term" value="F:hydrolase activity, acting on acid anhydrides, in phosphorus-containing anhydrides"/>
    <property type="evidence" value="ECO:0007669"/>
    <property type="project" value="InterPro"/>
</dbReference>
<evidence type="ECO:0000256" key="9">
    <source>
        <dbReference type="ARBA" id="ARBA00022840"/>
    </source>
</evidence>
<evidence type="ECO:0000256" key="5">
    <source>
        <dbReference type="ARBA" id="ARBA00022741"/>
    </source>
</evidence>
<dbReference type="FunFam" id="3.40.50.300:FF:000431">
    <property type="entry name" value="Regulator of telomere elongation helicase 1"/>
    <property type="match status" value="1"/>
</dbReference>
<dbReference type="FunCoup" id="A0A059BTJ8">
    <property type="interactions" value="2460"/>
</dbReference>
<dbReference type="GO" id="GO:0090657">
    <property type="term" value="P:telomeric loop disassembly"/>
    <property type="evidence" value="ECO:0000318"/>
    <property type="project" value="GO_Central"/>
</dbReference>
<evidence type="ECO:0000256" key="16">
    <source>
        <dbReference type="ARBA" id="ARBA00049360"/>
    </source>
</evidence>
<dbReference type="GO" id="GO:0006281">
    <property type="term" value="P:DNA repair"/>
    <property type="evidence" value="ECO:0007669"/>
    <property type="project" value="UniProtKB-KW"/>
</dbReference>
<dbReference type="GO" id="GO:0051539">
    <property type="term" value="F:4 iron, 4 sulfur cluster binding"/>
    <property type="evidence" value="ECO:0007669"/>
    <property type="project" value="UniProtKB-KW"/>
</dbReference>
<keyword evidence="4" id="KW-0479">Metal-binding</keyword>
<keyword evidence="9" id="KW-0067">ATP-binding</keyword>
<keyword evidence="15" id="KW-0539">Nucleus</keyword>
<dbReference type="InterPro" id="IPR014013">
    <property type="entry name" value="Helic_SF1/SF2_ATP-bd_DinG/Rad3"/>
</dbReference>
<dbReference type="InterPro" id="IPR045028">
    <property type="entry name" value="DinG/Rad3-like"/>
</dbReference>
<evidence type="ECO:0000256" key="11">
    <source>
        <dbReference type="ARBA" id="ARBA00023014"/>
    </source>
</evidence>
<dbReference type="InterPro" id="IPR027417">
    <property type="entry name" value="P-loop_NTPase"/>
</dbReference>
<evidence type="ECO:0000256" key="2">
    <source>
        <dbReference type="ARBA" id="ARBA00009146"/>
    </source>
</evidence>
<dbReference type="GO" id="GO:1904430">
    <property type="term" value="P:negative regulation of t-circle formation"/>
    <property type="evidence" value="ECO:0000318"/>
    <property type="project" value="GO_Central"/>
</dbReference>
<dbReference type="CDD" id="cd18788">
    <property type="entry name" value="SF2_C_XPD"/>
    <property type="match status" value="1"/>
</dbReference>
<evidence type="ECO:0000256" key="8">
    <source>
        <dbReference type="ARBA" id="ARBA00022806"/>
    </source>
</evidence>
<dbReference type="GO" id="GO:0003678">
    <property type="term" value="F:DNA helicase activity"/>
    <property type="evidence" value="ECO:0000318"/>
    <property type="project" value="GO_Central"/>
</dbReference>
<keyword evidence="3" id="KW-0004">4Fe-4S</keyword>
<keyword evidence="6" id="KW-0227">DNA damage</keyword>
<dbReference type="EMBL" id="KK198758">
    <property type="protein sequence ID" value="KCW69593.1"/>
    <property type="molecule type" value="Genomic_DNA"/>
</dbReference>
<dbReference type="NCBIfam" id="TIGR00604">
    <property type="entry name" value="rad3"/>
    <property type="match status" value="1"/>
</dbReference>
<evidence type="ECO:0000256" key="10">
    <source>
        <dbReference type="ARBA" id="ARBA00023004"/>
    </source>
</evidence>
<dbReference type="Gramene" id="KCW69592">
    <property type="protein sequence ID" value="KCW69592"/>
    <property type="gene ID" value="EUGRSUZ_F03013"/>
</dbReference>
<dbReference type="GO" id="GO:0005634">
    <property type="term" value="C:nucleus"/>
    <property type="evidence" value="ECO:0000318"/>
    <property type="project" value="GO_Central"/>
</dbReference>
<evidence type="ECO:0000256" key="12">
    <source>
        <dbReference type="ARBA" id="ARBA00023125"/>
    </source>
</evidence>
<gene>
    <name evidence="21" type="ORF">EUGRSUZ_F03013</name>
</gene>
<dbReference type="SMART" id="SM00491">
    <property type="entry name" value="HELICc2"/>
    <property type="match status" value="1"/>
</dbReference>
<evidence type="ECO:0000256" key="14">
    <source>
        <dbReference type="ARBA" id="ARBA00023235"/>
    </source>
</evidence>
<keyword evidence="14" id="KW-0413">Isomerase</keyword>
<keyword evidence="13" id="KW-0234">DNA repair</keyword>
<dbReference type="InterPro" id="IPR006554">
    <property type="entry name" value="Helicase-like_DEXD_c2"/>
</dbReference>
<keyword evidence="8" id="KW-0347">Helicase</keyword>
<dbReference type="InterPro" id="IPR014001">
    <property type="entry name" value="Helicase_ATP-bd"/>
</dbReference>
<dbReference type="GO" id="GO:0003677">
    <property type="term" value="F:DNA binding"/>
    <property type="evidence" value="ECO:0007669"/>
    <property type="project" value="UniProtKB-KW"/>
</dbReference>
<dbReference type="InterPro" id="IPR013020">
    <property type="entry name" value="Rad3/Chl1-like"/>
</dbReference>
<dbReference type="SMART" id="SM00488">
    <property type="entry name" value="DEXDc2"/>
    <property type="match status" value="1"/>
</dbReference>
<comment type="similarity">
    <text evidence="2">Belongs to the helicase family. RAD3/XPD subfamily.</text>
</comment>
<proteinExistence type="inferred from homology"/>
<evidence type="ECO:0000259" key="20">
    <source>
        <dbReference type="PROSITE" id="PS51193"/>
    </source>
</evidence>
<protein>
    <recommendedName>
        <fullName evidence="17">Regulator of telomere elongation helicase 1 homolog</fullName>
    </recommendedName>
</protein>
<dbReference type="InterPro" id="IPR010614">
    <property type="entry name" value="RAD3-like_helicase_DEAD"/>
</dbReference>
<evidence type="ECO:0000313" key="21">
    <source>
        <dbReference type="EMBL" id="KCW69593.1"/>
    </source>
</evidence>
<organism evidence="21">
    <name type="scientific">Eucalyptus grandis</name>
    <name type="common">Flooded gum</name>
    <dbReference type="NCBI Taxonomy" id="71139"/>
    <lineage>
        <taxon>Eukaryota</taxon>
        <taxon>Viridiplantae</taxon>
        <taxon>Streptophyta</taxon>
        <taxon>Embryophyta</taxon>
        <taxon>Tracheophyta</taxon>
        <taxon>Spermatophyta</taxon>
        <taxon>Magnoliopsida</taxon>
        <taxon>eudicotyledons</taxon>
        <taxon>Gunneridae</taxon>
        <taxon>Pentapetalae</taxon>
        <taxon>rosids</taxon>
        <taxon>malvids</taxon>
        <taxon>Myrtales</taxon>
        <taxon>Myrtaceae</taxon>
        <taxon>Myrtoideae</taxon>
        <taxon>Eucalypteae</taxon>
        <taxon>Eucalyptus</taxon>
    </lineage>
</organism>
<dbReference type="OMA" id="NCATIVA"/>
<dbReference type="PANTHER" id="PTHR11472:SF34">
    <property type="entry name" value="REGULATOR OF TELOMERE ELONGATION HELICASE 1"/>
    <property type="match status" value="1"/>
</dbReference>
<feature type="region of interest" description="Disordered" evidence="18">
    <location>
        <begin position="888"/>
        <end position="941"/>
    </location>
</feature>
<dbReference type="Gramene" id="KCW69593">
    <property type="protein sequence ID" value="KCW69593"/>
    <property type="gene ID" value="EUGRSUZ_F03013"/>
</dbReference>
<dbReference type="AlphaFoldDB" id="A0A059BTJ8"/>
<evidence type="ECO:0000256" key="3">
    <source>
        <dbReference type="ARBA" id="ARBA00022485"/>
    </source>
</evidence>
<dbReference type="GO" id="GO:0070182">
    <property type="term" value="F:DNA polymerase binding"/>
    <property type="evidence" value="ECO:0000318"/>
    <property type="project" value="GO_Central"/>
</dbReference>
<dbReference type="GO" id="GO:0045910">
    <property type="term" value="P:negative regulation of DNA recombination"/>
    <property type="evidence" value="ECO:0000318"/>
    <property type="project" value="GO_Central"/>
</dbReference>
<dbReference type="GO" id="GO:0046872">
    <property type="term" value="F:metal ion binding"/>
    <property type="evidence" value="ECO:0007669"/>
    <property type="project" value="UniProtKB-KW"/>
</dbReference>
<sequence length="1025" mass="114798">MPTYKIRGIDVDFPFDAYDCQLVYMEKVIQALQERCNALLESPTGTGKTLCLLCATLAWRKSLGSFSTGSAKPDSQSNSNVNNFPTIVYASRTHSQLRQVIQELKRSNYRPKMMVLGSREQLCIHDEVSLLRGRAQNNACHYACRKGAKSRCKHYSLVADFVKNSPFLGDDPVDIEDLISIGRKSGPCPYYISRELHKAVDILFAPYNYLIDQSYRKSLSLDWNNSILIFDEAHNLESLCADAASFDLPSGLLTACISEAKSCIDLSVDRRDKSNDTSRNPDNFAILRALLLKLEKRIAEIPVESKEFGFTKPGPYIYELFSELNITHETASMLMGIIEEASVLLEESKELEAKGGICRLETMGEILKLIFREKEHAHSNFYRLHVREVDAYPSDGLKGKASRTLSWWCFNPGLAMEEFSKMGVGSIVLTSGTLSPMDSFAQELNLDFPVRLENPHVISSDQIWAGVVAAGPSGCLFNSSYRNRDSLEYKQELGNAIVNLARIVPDGLLVFFPSYYILDQCIQCWKNMAHPNSVDSNTIWERICKHKQPVVEPRQSSLFPLAIEDYMSKLNDTSNSGALFFAVCRGKVSEGLDFADSAGRAVVVTGLPFATRTDPKVRLKREYLDELARLQKERRILTGDEWYNQQASRAVNQAVGRVIRHRDDYGAIIMLDERFAHPNRQSQISRWIQPHIKCYSKFGEVVYHLTRFFRDGGNRVPAKPKKLQHKDSGDTKIVEPIPFSQTPLALPTDDDGNLHPISLACEMKRTANSSQLREVIPANRSSFSPLKKFLGSMGSSFGNYTSNGQKLLMSGRGNIQQKSEIVDLTADSLVDEKPYKGLTAPRFTKKRKISHLEDCVMLDAGHSSKCTNGAKCSQSECRSSCVNLVEWDNSSTSDGRSRKQVQGVSISLPRDDEPIPSIDANPLSEGSKGVQNATAPGKDEENKGSAFLLQVQEKLNSSEYKEFIGFMKALKSKSMKISYVLQSIARLFSGPERLQVSTRFKDFIPMKYHSLYEKYLGANDGIADG</sequence>
<dbReference type="InterPro" id="IPR002464">
    <property type="entry name" value="DNA/RNA_helicase_DEAH_CS"/>
</dbReference>
<dbReference type="Gene3D" id="1.20.1160.20">
    <property type="match status" value="1"/>
</dbReference>
<dbReference type="PANTHER" id="PTHR11472">
    <property type="entry name" value="DNA REPAIR DEAD HELICASE RAD3/XP-D SUBFAMILY MEMBER"/>
    <property type="match status" value="1"/>
</dbReference>
<keyword evidence="11" id="KW-0411">Iron-sulfur</keyword>
<dbReference type="Pfam" id="PF23116">
    <property type="entry name" value="HHD_RTEL1"/>
    <property type="match status" value="1"/>
</dbReference>
<dbReference type="EMBL" id="KK198758">
    <property type="protein sequence ID" value="KCW69592.1"/>
    <property type="molecule type" value="Genomic_DNA"/>
</dbReference>
<dbReference type="InterPro" id="IPR006555">
    <property type="entry name" value="ATP-dep_Helicase_C"/>
</dbReference>
<name>A0A059BTJ8_EUCGR</name>
<reference evidence="21" key="1">
    <citation type="submission" date="2013-07" db="EMBL/GenBank/DDBJ databases">
        <title>The genome of Eucalyptus grandis.</title>
        <authorList>
            <person name="Schmutz J."/>
            <person name="Hayes R."/>
            <person name="Myburg A."/>
            <person name="Tuskan G."/>
            <person name="Grattapaglia D."/>
            <person name="Rokhsar D.S."/>
        </authorList>
    </citation>
    <scope>NUCLEOTIDE SEQUENCE</scope>
    <source>
        <tissue evidence="21">Leaf extractions</tissue>
    </source>
</reference>
<dbReference type="KEGG" id="egr:104449861"/>
<dbReference type="Pfam" id="PF06733">
    <property type="entry name" value="DEAD_2"/>
    <property type="match status" value="1"/>
</dbReference>
<dbReference type="InterPro" id="IPR057498">
    <property type="entry name" value="Rtel1_ARCH"/>
</dbReference>
<keyword evidence="12" id="KW-0238">DNA-binding</keyword>
<dbReference type="GO" id="GO:0010569">
    <property type="term" value="P:regulation of double-strand break repair via homologous recombination"/>
    <property type="evidence" value="ECO:0000318"/>
    <property type="project" value="GO_Central"/>
</dbReference>
<evidence type="ECO:0000256" key="13">
    <source>
        <dbReference type="ARBA" id="ARBA00023204"/>
    </source>
</evidence>
<dbReference type="eggNOG" id="KOG1132">
    <property type="taxonomic scope" value="Eukaryota"/>
</dbReference>
<dbReference type="PROSITE" id="PS00690">
    <property type="entry name" value="DEAH_ATP_HELICASE"/>
    <property type="match status" value="1"/>
</dbReference>
<dbReference type="GO" id="GO:0005524">
    <property type="term" value="F:ATP binding"/>
    <property type="evidence" value="ECO:0000318"/>
    <property type="project" value="GO_Central"/>
</dbReference>